<dbReference type="PANTHER" id="PTHR10954:SF18">
    <property type="entry name" value="RIBONUCLEASE HII"/>
    <property type="match status" value="1"/>
</dbReference>
<reference evidence="15" key="1">
    <citation type="journal article" date="2020" name="Nature">
        <title>Giant virus diversity and host interactions through global metagenomics.</title>
        <authorList>
            <person name="Schulz F."/>
            <person name="Roux S."/>
            <person name="Paez-Espino D."/>
            <person name="Jungbluth S."/>
            <person name="Walsh D.A."/>
            <person name="Denef V.J."/>
            <person name="McMahon K.D."/>
            <person name="Konstantinidis K.T."/>
            <person name="Eloe-Fadrosh E.A."/>
            <person name="Kyrpides N.C."/>
            <person name="Woyke T."/>
        </authorList>
    </citation>
    <scope>NUCLEOTIDE SEQUENCE</scope>
    <source>
        <strain evidence="15">GVMAG-M-3300023174-141</strain>
    </source>
</reference>
<protein>
    <recommendedName>
        <fullName evidence="7">Ribonuclease HII</fullName>
        <ecNumber evidence="6">3.1.26.4</ecNumber>
    </recommendedName>
</protein>
<evidence type="ECO:0000259" key="14">
    <source>
        <dbReference type="PROSITE" id="PS51975"/>
    </source>
</evidence>
<evidence type="ECO:0000256" key="13">
    <source>
        <dbReference type="ARBA" id="ARBA00023211"/>
    </source>
</evidence>
<evidence type="ECO:0000256" key="4">
    <source>
        <dbReference type="ARBA" id="ARBA00004496"/>
    </source>
</evidence>
<evidence type="ECO:0000256" key="11">
    <source>
        <dbReference type="ARBA" id="ARBA00022759"/>
    </source>
</evidence>
<comment type="catalytic activity">
    <reaction evidence="1">
        <text>Endonucleolytic cleavage to 5'-phosphomonoester.</text>
        <dbReference type="EC" id="3.1.26.4"/>
    </reaction>
</comment>
<comment type="cofactor">
    <cofactor evidence="2">
        <name>Mn(2+)</name>
        <dbReference type="ChEBI" id="CHEBI:29035"/>
    </cofactor>
</comment>
<keyword evidence="11" id="KW-0255">Endonuclease</keyword>
<dbReference type="InterPro" id="IPR036397">
    <property type="entry name" value="RNaseH_sf"/>
</dbReference>
<evidence type="ECO:0000256" key="12">
    <source>
        <dbReference type="ARBA" id="ARBA00022801"/>
    </source>
</evidence>
<feature type="domain" description="RNase H type-2" evidence="14">
    <location>
        <begin position="23"/>
        <end position="231"/>
    </location>
</feature>
<dbReference type="GO" id="GO:0005737">
    <property type="term" value="C:cytoplasm"/>
    <property type="evidence" value="ECO:0007669"/>
    <property type="project" value="UniProtKB-SubCell"/>
</dbReference>
<dbReference type="GO" id="GO:0004523">
    <property type="term" value="F:RNA-DNA hybrid ribonuclease activity"/>
    <property type="evidence" value="ECO:0007669"/>
    <property type="project" value="UniProtKB-EC"/>
</dbReference>
<keyword evidence="13" id="KW-0464">Manganese</keyword>
<dbReference type="GO" id="GO:0032299">
    <property type="term" value="C:ribonuclease H2 complex"/>
    <property type="evidence" value="ECO:0007669"/>
    <property type="project" value="TreeGrafter"/>
</dbReference>
<name>A0A6C0DDZ2_9ZZZZ</name>
<evidence type="ECO:0000256" key="1">
    <source>
        <dbReference type="ARBA" id="ARBA00000077"/>
    </source>
</evidence>
<evidence type="ECO:0000256" key="7">
    <source>
        <dbReference type="ARBA" id="ARBA00019179"/>
    </source>
</evidence>
<keyword evidence="9" id="KW-0540">Nuclease</keyword>
<dbReference type="InterPro" id="IPR012337">
    <property type="entry name" value="RNaseH-like_sf"/>
</dbReference>
<evidence type="ECO:0000256" key="2">
    <source>
        <dbReference type="ARBA" id="ARBA00001936"/>
    </source>
</evidence>
<evidence type="ECO:0000256" key="10">
    <source>
        <dbReference type="ARBA" id="ARBA00022723"/>
    </source>
</evidence>
<dbReference type="InterPro" id="IPR024567">
    <property type="entry name" value="RNase_HII/HIII_dom"/>
</dbReference>
<dbReference type="InterPro" id="IPR001352">
    <property type="entry name" value="RNase_HII/HIII"/>
</dbReference>
<keyword evidence="8" id="KW-0963">Cytoplasm</keyword>
<evidence type="ECO:0000256" key="8">
    <source>
        <dbReference type="ARBA" id="ARBA00022490"/>
    </source>
</evidence>
<dbReference type="PANTHER" id="PTHR10954">
    <property type="entry name" value="RIBONUCLEASE H2 SUBUNIT A"/>
    <property type="match status" value="1"/>
</dbReference>
<keyword evidence="10" id="KW-0479">Metal-binding</keyword>
<dbReference type="EC" id="3.1.26.4" evidence="6"/>
<dbReference type="GO" id="GO:0003723">
    <property type="term" value="F:RNA binding"/>
    <property type="evidence" value="ECO:0007669"/>
    <property type="project" value="InterPro"/>
</dbReference>
<keyword evidence="12" id="KW-0378">Hydrolase</keyword>
<proteinExistence type="inferred from homology"/>
<comment type="similarity">
    <text evidence="5">Belongs to the RNase HII family.</text>
</comment>
<dbReference type="Pfam" id="PF01351">
    <property type="entry name" value="RNase_HII"/>
    <property type="match status" value="1"/>
</dbReference>
<evidence type="ECO:0000313" key="15">
    <source>
        <dbReference type="EMBL" id="QHT14737.1"/>
    </source>
</evidence>
<dbReference type="GO" id="GO:0046872">
    <property type="term" value="F:metal ion binding"/>
    <property type="evidence" value="ECO:0007669"/>
    <property type="project" value="UniProtKB-KW"/>
</dbReference>
<dbReference type="EMBL" id="MN739589">
    <property type="protein sequence ID" value="QHT14737.1"/>
    <property type="molecule type" value="Genomic_DNA"/>
</dbReference>
<evidence type="ECO:0000256" key="9">
    <source>
        <dbReference type="ARBA" id="ARBA00022722"/>
    </source>
</evidence>
<dbReference type="GO" id="GO:0006298">
    <property type="term" value="P:mismatch repair"/>
    <property type="evidence" value="ECO:0007669"/>
    <property type="project" value="TreeGrafter"/>
</dbReference>
<accession>A0A6C0DDZ2</accession>
<organism evidence="15">
    <name type="scientific">viral metagenome</name>
    <dbReference type="NCBI Taxonomy" id="1070528"/>
    <lineage>
        <taxon>unclassified sequences</taxon>
        <taxon>metagenomes</taxon>
        <taxon>organismal metagenomes</taxon>
    </lineage>
</organism>
<dbReference type="InterPro" id="IPR022898">
    <property type="entry name" value="RNase_HII"/>
</dbReference>
<dbReference type="GO" id="GO:0043137">
    <property type="term" value="P:DNA replication, removal of RNA primer"/>
    <property type="evidence" value="ECO:0007669"/>
    <property type="project" value="TreeGrafter"/>
</dbReference>
<dbReference type="PROSITE" id="PS51975">
    <property type="entry name" value="RNASE_H_2"/>
    <property type="match status" value="1"/>
</dbReference>
<evidence type="ECO:0000256" key="5">
    <source>
        <dbReference type="ARBA" id="ARBA00007383"/>
    </source>
</evidence>
<sequence length="238" mass="26723">MQNCKKNDQAPMPLSNRFAEDGIPEVGIDEAGRGSFWGPIVAGALMIPPESEWTDTLRATLGQLRDSKKISPKKRALLSKQIKELLPLHGIGVVGAEEINREGITWANREAFRRAFQAVPFPDKPSCRLLIDGVLSLDKWDGQQELIVEGDDQYMAIAGASILAKVAHDEWIHAYCEAHPECEERYHLCSSNGYGTAKHREGIRLYGGHELHREQYIQRWLPGGSQRGKRKESCLIRL</sequence>
<comment type="cofactor">
    <cofactor evidence="3">
        <name>Mg(2+)</name>
        <dbReference type="ChEBI" id="CHEBI:18420"/>
    </cofactor>
</comment>
<dbReference type="Gene3D" id="3.30.420.10">
    <property type="entry name" value="Ribonuclease H-like superfamily/Ribonuclease H"/>
    <property type="match status" value="1"/>
</dbReference>
<evidence type="ECO:0000256" key="6">
    <source>
        <dbReference type="ARBA" id="ARBA00012180"/>
    </source>
</evidence>
<dbReference type="CDD" id="cd07182">
    <property type="entry name" value="RNase_HII_bacteria_HII_like"/>
    <property type="match status" value="1"/>
</dbReference>
<comment type="subcellular location">
    <subcellularLocation>
        <location evidence="4">Cytoplasm</location>
    </subcellularLocation>
</comment>
<evidence type="ECO:0000256" key="3">
    <source>
        <dbReference type="ARBA" id="ARBA00001946"/>
    </source>
</evidence>
<dbReference type="SUPFAM" id="SSF53098">
    <property type="entry name" value="Ribonuclease H-like"/>
    <property type="match status" value="1"/>
</dbReference>
<dbReference type="AlphaFoldDB" id="A0A6C0DDZ2"/>